<dbReference type="OrthoDB" id="2446959at2759"/>
<dbReference type="AlphaFoldDB" id="A0A9P6Q475"/>
<feature type="region of interest" description="Disordered" evidence="1">
    <location>
        <begin position="1"/>
        <end position="58"/>
    </location>
</feature>
<feature type="compositionally biased region" description="Low complexity" evidence="1">
    <location>
        <begin position="9"/>
        <end position="53"/>
    </location>
</feature>
<dbReference type="GO" id="GO:0005634">
    <property type="term" value="C:nucleus"/>
    <property type="evidence" value="ECO:0007669"/>
    <property type="project" value="TreeGrafter"/>
</dbReference>
<feature type="region of interest" description="Disordered" evidence="1">
    <location>
        <begin position="331"/>
        <end position="367"/>
    </location>
</feature>
<feature type="compositionally biased region" description="Basic and acidic residues" evidence="1">
    <location>
        <begin position="357"/>
        <end position="367"/>
    </location>
</feature>
<protein>
    <submittedName>
        <fullName evidence="2">Uncharacterized protein</fullName>
    </submittedName>
</protein>
<dbReference type="GO" id="GO:0043565">
    <property type="term" value="F:sequence-specific DNA binding"/>
    <property type="evidence" value="ECO:0007669"/>
    <property type="project" value="TreeGrafter"/>
</dbReference>
<feature type="compositionally biased region" description="Basic and acidic residues" evidence="1">
    <location>
        <begin position="299"/>
        <end position="317"/>
    </location>
</feature>
<feature type="region of interest" description="Disordered" evidence="1">
    <location>
        <begin position="174"/>
        <end position="243"/>
    </location>
</feature>
<sequence length="472" mass="51983">MSAKLPTPLSSAKGSYSSSHSGKTSLSRPTSPVLPSSSSSSSSSNSTIGSPTVSPRPAPLRVSTVACSHAHVHAPLSSAMLSPVDHPPLRLLTAASCLESFTTLVSAKSPPHSPTFTAMAAFHGTAGSPISASSAVSAASVSSAPSSRASSIMDGIQTTLLGAGHGATATASVCASTHHPQHSAAKESLSRVHRAHQQHEYLQRQGAWTTSRSGAEVGALGHDHHDNDNDNDESSVSAMPRSRSDYFSFPSFEDVDFVYVAMEQEDGEEEDEDEYENKNEEHDKKKKKGKQDEEDDAHAEESTRVKKRMRGNDEKHGPWKAQNHALQLNHSYHSQQQQQQQQHHQQHQHLASMGYAEQRRHSDNHLTDRGKYATATCQPLPNYEQLQQQMQQRRKASYPSMGYYPPLPLDAHHMQYQQQNQQQQRDETHSRHPFKSSMSPNAEKRAMMSPTIPSENWRVQLEPYQELRVDGP</sequence>
<feature type="region of interest" description="Disordered" evidence="1">
    <location>
        <begin position="415"/>
        <end position="472"/>
    </location>
</feature>
<organism evidence="2 3">
    <name type="scientific">Actinomortierella ambigua</name>
    <dbReference type="NCBI Taxonomy" id="1343610"/>
    <lineage>
        <taxon>Eukaryota</taxon>
        <taxon>Fungi</taxon>
        <taxon>Fungi incertae sedis</taxon>
        <taxon>Mucoromycota</taxon>
        <taxon>Mortierellomycotina</taxon>
        <taxon>Mortierellomycetes</taxon>
        <taxon>Mortierellales</taxon>
        <taxon>Mortierellaceae</taxon>
        <taxon>Actinomortierella</taxon>
    </lineage>
</organism>
<dbReference type="PANTHER" id="PTHR14312">
    <property type="entry name" value="CREB/ATF BZIP TRANSCRIPTION FACTOR"/>
    <property type="match status" value="1"/>
</dbReference>
<evidence type="ECO:0000256" key="1">
    <source>
        <dbReference type="SAM" id="MobiDB-lite"/>
    </source>
</evidence>
<dbReference type="PANTHER" id="PTHR14312:SF1">
    <property type="entry name" value="BASIC-LEUCINE ZIPPER TRANSCRIPTION FACTOR A"/>
    <property type="match status" value="1"/>
</dbReference>
<name>A0A9P6Q475_9FUNG</name>
<dbReference type="Proteomes" id="UP000807716">
    <property type="component" value="Unassembled WGS sequence"/>
</dbReference>
<evidence type="ECO:0000313" key="3">
    <source>
        <dbReference type="Proteomes" id="UP000807716"/>
    </source>
</evidence>
<accession>A0A9P6Q475</accession>
<feature type="compositionally biased region" description="Acidic residues" evidence="1">
    <location>
        <begin position="265"/>
        <end position="275"/>
    </location>
</feature>
<evidence type="ECO:0000313" key="2">
    <source>
        <dbReference type="EMBL" id="KAG0259166.1"/>
    </source>
</evidence>
<gene>
    <name evidence="2" type="ORF">DFQ27_004208</name>
</gene>
<comment type="caution">
    <text evidence="2">The sequence shown here is derived from an EMBL/GenBank/DDBJ whole genome shotgun (WGS) entry which is preliminary data.</text>
</comment>
<dbReference type="EMBL" id="JAAAJB010000294">
    <property type="protein sequence ID" value="KAG0259166.1"/>
    <property type="molecule type" value="Genomic_DNA"/>
</dbReference>
<keyword evidence="3" id="KW-1185">Reference proteome</keyword>
<proteinExistence type="predicted"/>
<reference evidence="2" key="1">
    <citation type="journal article" date="2020" name="Fungal Divers.">
        <title>Resolving the Mortierellaceae phylogeny through synthesis of multi-gene phylogenetics and phylogenomics.</title>
        <authorList>
            <person name="Vandepol N."/>
            <person name="Liber J."/>
            <person name="Desiro A."/>
            <person name="Na H."/>
            <person name="Kennedy M."/>
            <person name="Barry K."/>
            <person name="Grigoriev I.V."/>
            <person name="Miller A.N."/>
            <person name="O'Donnell K."/>
            <person name="Stajich J.E."/>
            <person name="Bonito G."/>
        </authorList>
    </citation>
    <scope>NUCLEOTIDE SEQUENCE</scope>
    <source>
        <strain evidence="2">BC1065</strain>
    </source>
</reference>
<feature type="region of interest" description="Disordered" evidence="1">
    <location>
        <begin position="265"/>
        <end position="318"/>
    </location>
</feature>
<dbReference type="GO" id="GO:0010468">
    <property type="term" value="P:regulation of gene expression"/>
    <property type="evidence" value="ECO:0007669"/>
    <property type="project" value="TreeGrafter"/>
</dbReference>